<dbReference type="GO" id="GO:0016020">
    <property type="term" value="C:membrane"/>
    <property type="evidence" value="ECO:0007669"/>
    <property type="project" value="TreeGrafter"/>
</dbReference>
<dbReference type="AlphaFoldDB" id="A0A4Y5YR98"/>
<dbReference type="InterPro" id="IPR050266">
    <property type="entry name" value="AB_hydrolase_sf"/>
</dbReference>
<dbReference type="Pfam" id="PF12697">
    <property type="entry name" value="Abhydrolase_6"/>
    <property type="match status" value="1"/>
</dbReference>
<dbReference type="PANTHER" id="PTHR43798:SF33">
    <property type="entry name" value="HYDROLASE, PUTATIVE (AFU_ORTHOLOGUE AFUA_2G14860)-RELATED"/>
    <property type="match status" value="1"/>
</dbReference>
<organism evidence="2 3">
    <name type="scientific">Microbacterium foliorum</name>
    <dbReference type="NCBI Taxonomy" id="104336"/>
    <lineage>
        <taxon>Bacteria</taxon>
        <taxon>Bacillati</taxon>
        <taxon>Actinomycetota</taxon>
        <taxon>Actinomycetes</taxon>
        <taxon>Micrococcales</taxon>
        <taxon>Microbacteriaceae</taxon>
        <taxon>Microbacterium</taxon>
    </lineage>
</organism>
<feature type="domain" description="AB hydrolase-1" evidence="1">
    <location>
        <begin position="15"/>
        <end position="228"/>
    </location>
</feature>
<dbReference type="EMBL" id="CP041040">
    <property type="protein sequence ID" value="QDE35411.1"/>
    <property type="molecule type" value="Genomic_DNA"/>
</dbReference>
<accession>A0A4Y5YR98</accession>
<dbReference type="PANTHER" id="PTHR43798">
    <property type="entry name" value="MONOACYLGLYCEROL LIPASE"/>
    <property type="match status" value="1"/>
</dbReference>
<gene>
    <name evidence="2" type="ORF">FIV50_11820</name>
</gene>
<evidence type="ECO:0000313" key="2">
    <source>
        <dbReference type="EMBL" id="QDE35411.1"/>
    </source>
</evidence>
<sequence length="245" mass="25925">MLLHAIDAGTGPSTVLLLHGMMGSSDSWWRLIPPLTANGHRVIALDLPGHGLSERDPQLTIEQAAASVVETVRRLGPGRPLAAVGHSYGATVLAAAAEMLQPDVTVYVDAALALTGGHDRATLTAQYARDRGARLTPEDLLASRPFYSVQDAEVEARAAALFDPATTASISCDTDHSWLPDAGSIVVKAEPSSWVSDDDARRFAANGADVRSIPGAAHTIWYSHFDEFTASLPELFGPPASRTLP</sequence>
<proteinExistence type="predicted"/>
<dbReference type="InterPro" id="IPR000073">
    <property type="entry name" value="AB_hydrolase_1"/>
</dbReference>
<evidence type="ECO:0000313" key="3">
    <source>
        <dbReference type="Proteomes" id="UP000316125"/>
    </source>
</evidence>
<keyword evidence="2" id="KW-0378">Hydrolase</keyword>
<reference evidence="2 3" key="1">
    <citation type="submission" date="2019-06" db="EMBL/GenBank/DDBJ databases">
        <title>Complete genome of Microbacterium foliorum M2.</title>
        <authorList>
            <person name="Cao G."/>
        </authorList>
    </citation>
    <scope>NUCLEOTIDE SEQUENCE [LARGE SCALE GENOMIC DNA]</scope>
    <source>
        <strain evidence="2 3">M2</strain>
    </source>
</reference>
<dbReference type="Proteomes" id="UP000316125">
    <property type="component" value="Chromosome"/>
</dbReference>
<dbReference type="OrthoDB" id="8444301at2"/>
<evidence type="ECO:0000259" key="1">
    <source>
        <dbReference type="Pfam" id="PF12697"/>
    </source>
</evidence>
<dbReference type="InterPro" id="IPR029058">
    <property type="entry name" value="AB_hydrolase_fold"/>
</dbReference>
<protein>
    <submittedName>
        <fullName evidence="2">Alpha/beta hydrolase</fullName>
    </submittedName>
</protein>
<dbReference type="Gene3D" id="3.40.50.1820">
    <property type="entry name" value="alpha/beta hydrolase"/>
    <property type="match status" value="1"/>
</dbReference>
<dbReference type="SUPFAM" id="SSF53474">
    <property type="entry name" value="alpha/beta-Hydrolases"/>
    <property type="match status" value="1"/>
</dbReference>
<name>A0A4Y5YR98_9MICO</name>
<dbReference type="RefSeq" id="WP_140037599.1">
    <property type="nucleotide sequence ID" value="NZ_CP041040.1"/>
</dbReference>
<dbReference type="GO" id="GO:0016787">
    <property type="term" value="F:hydrolase activity"/>
    <property type="evidence" value="ECO:0007669"/>
    <property type="project" value="UniProtKB-KW"/>
</dbReference>